<evidence type="ECO:0000313" key="1">
    <source>
        <dbReference type="EMBL" id="TQQ83672.1"/>
    </source>
</evidence>
<dbReference type="EMBL" id="RKLU01000001">
    <property type="protein sequence ID" value="TQQ83672.1"/>
    <property type="molecule type" value="Genomic_DNA"/>
</dbReference>
<dbReference type="Proteomes" id="UP000705823">
    <property type="component" value="Unassembled WGS sequence"/>
</dbReference>
<dbReference type="AlphaFoldDB" id="A0A8J8PFG4"/>
<comment type="caution">
    <text evidence="1">The sequence shown here is derived from an EMBL/GenBank/DDBJ whole genome shotgun (WGS) entry which is preliminary data.</text>
</comment>
<evidence type="ECO:0000313" key="2">
    <source>
        <dbReference type="Proteomes" id="UP000705823"/>
    </source>
</evidence>
<keyword evidence="2" id="KW-1185">Reference proteome</keyword>
<reference evidence="1" key="1">
    <citation type="submission" date="2019-02" db="EMBL/GenBank/DDBJ databases">
        <title>Halonotius sp. a new haloarchaeum isolated from saline soil.</title>
        <authorList>
            <person name="Duran-Viseras A."/>
            <person name="Sanchez-Porro C."/>
            <person name="Ventosa A."/>
        </authorList>
    </citation>
    <scope>NUCLEOTIDE SEQUENCE</scope>
    <source>
        <strain evidence="1">F15B</strain>
    </source>
</reference>
<sequence>MPPNDFPNNDDLTVDQETDELSEFVDFVAERDDTIAELVATEVAIAAQVHSELDDEVQAQVSIPDLLPKVDDALDRIKDWWDDR</sequence>
<gene>
    <name evidence="1" type="ORF">EGH24_02480</name>
</gene>
<accession>A0A8J8PFG4</accession>
<organism evidence="1 2">
    <name type="scientific">Halonotius terrestris</name>
    <dbReference type="NCBI Taxonomy" id="2487750"/>
    <lineage>
        <taxon>Archaea</taxon>
        <taxon>Methanobacteriati</taxon>
        <taxon>Methanobacteriota</taxon>
        <taxon>Stenosarchaea group</taxon>
        <taxon>Halobacteria</taxon>
        <taxon>Halobacteriales</taxon>
        <taxon>Haloferacaceae</taxon>
        <taxon>Halonotius</taxon>
    </lineage>
</organism>
<proteinExistence type="predicted"/>
<name>A0A8J8PFG4_9EURY</name>
<dbReference type="RefSeq" id="WP_142978589.1">
    <property type="nucleotide sequence ID" value="NZ_RKLU01000001.1"/>
</dbReference>
<protein>
    <submittedName>
        <fullName evidence="1">Uncharacterized protein</fullName>
    </submittedName>
</protein>